<dbReference type="PANTHER" id="PTHR35807">
    <property type="entry name" value="TRANSCRIPTIONAL REGULATOR REDD-RELATED"/>
    <property type="match status" value="1"/>
</dbReference>
<dbReference type="STRING" id="1032480.MLP_19410"/>
<dbReference type="Pfam" id="PF03704">
    <property type="entry name" value="BTAD"/>
    <property type="match status" value="1"/>
</dbReference>
<dbReference type="Gene3D" id="1.10.10.10">
    <property type="entry name" value="Winged helix-like DNA-binding domain superfamily/Winged helix DNA-binding domain"/>
    <property type="match status" value="1"/>
</dbReference>
<dbReference type="eggNOG" id="COG3629">
    <property type="taxonomic scope" value="Bacteria"/>
</dbReference>
<reference evidence="2 3" key="1">
    <citation type="submission" date="2011-05" db="EMBL/GenBank/DDBJ databases">
        <title>Whole genome sequence of Microlunatus phosphovorus NM-1.</title>
        <authorList>
            <person name="Hosoyama A."/>
            <person name="Sasaki K."/>
            <person name="Harada T."/>
            <person name="Igarashi R."/>
            <person name="Kawakoshi A."/>
            <person name="Sasagawa M."/>
            <person name="Fukada J."/>
            <person name="Nakamura S."/>
            <person name="Katano Y."/>
            <person name="Hanada S."/>
            <person name="Kamagata Y."/>
            <person name="Nakamura N."/>
            <person name="Yamazaki S."/>
            <person name="Fujita N."/>
        </authorList>
    </citation>
    <scope>NUCLEOTIDE SEQUENCE [LARGE SCALE GENOMIC DNA]</scope>
    <source>
        <strain evidence="3">ATCC 700054 / DSM 10555 / JCM 9379 / NBRC 101784 / NCIMB 13414 / VKM Ac-1990 / NM-1</strain>
    </source>
</reference>
<gene>
    <name evidence="2" type="ordered locus">MLP_19410</name>
</gene>
<keyword evidence="3" id="KW-1185">Reference proteome</keyword>
<feature type="domain" description="Bacterial transcriptional activator" evidence="1">
    <location>
        <begin position="112"/>
        <end position="256"/>
    </location>
</feature>
<dbReference type="InterPro" id="IPR011990">
    <property type="entry name" value="TPR-like_helical_dom_sf"/>
</dbReference>
<dbReference type="KEGG" id="mph:MLP_19410"/>
<evidence type="ECO:0000259" key="1">
    <source>
        <dbReference type="SMART" id="SM01043"/>
    </source>
</evidence>
<dbReference type="AlphaFoldDB" id="F5XT83"/>
<protein>
    <recommendedName>
        <fullName evidence="1">Bacterial transcriptional activator domain-containing protein</fullName>
    </recommendedName>
</protein>
<dbReference type="InterPro" id="IPR005158">
    <property type="entry name" value="BTAD"/>
</dbReference>
<dbReference type="SUPFAM" id="SSF48452">
    <property type="entry name" value="TPR-like"/>
    <property type="match status" value="1"/>
</dbReference>
<proteinExistence type="predicted"/>
<dbReference type="InterPro" id="IPR036388">
    <property type="entry name" value="WH-like_DNA-bd_sf"/>
</dbReference>
<organism evidence="2 3">
    <name type="scientific">Microlunatus phosphovorus (strain ATCC 700054 / DSM 10555 / JCM 9379 / NBRC 101784 / NCIMB 13414 / VKM Ac-1990 / NM-1)</name>
    <dbReference type="NCBI Taxonomy" id="1032480"/>
    <lineage>
        <taxon>Bacteria</taxon>
        <taxon>Bacillati</taxon>
        <taxon>Actinomycetota</taxon>
        <taxon>Actinomycetes</taxon>
        <taxon>Propionibacteriales</taxon>
        <taxon>Propionibacteriaceae</taxon>
        <taxon>Microlunatus</taxon>
    </lineage>
</organism>
<name>F5XT83_MICPN</name>
<evidence type="ECO:0000313" key="3">
    <source>
        <dbReference type="Proteomes" id="UP000007947"/>
    </source>
</evidence>
<sequence length="299" mass="32575">MSAREDVAVSKLQLDLCLLGAPTLSSSAGQLPVSPSALTLCAYLALAPGYERSREVAAAHLYADSPVPAARRRLSTAIWRLRTEVRDIAGVDLVTTAARNRVGLSSAVQVSVDATTFEQLVSSALQRPPADLTRADANQLASAVDLHRGCLIEACDDEWVLADRNRLENLYLSALDHLIVFHGAQGSPSAVSRFGELALALEPLREDIHRHLMTAYAINGRDDLVERQFERCRRTLLEELGADPMPETIALYSRLRCPDRTAAAPPLAALVADLERARRDVGRLAAIVERALDHLRHLA</sequence>
<dbReference type="EMBL" id="AP012204">
    <property type="protein sequence ID" value="BAK34955.1"/>
    <property type="molecule type" value="Genomic_DNA"/>
</dbReference>
<accession>F5XT83</accession>
<dbReference type="Gene3D" id="1.25.40.10">
    <property type="entry name" value="Tetratricopeptide repeat domain"/>
    <property type="match status" value="1"/>
</dbReference>
<dbReference type="Proteomes" id="UP000007947">
    <property type="component" value="Chromosome"/>
</dbReference>
<dbReference type="HOGENOM" id="CLU_004665_3_0_11"/>
<evidence type="ECO:0000313" key="2">
    <source>
        <dbReference type="EMBL" id="BAK34955.1"/>
    </source>
</evidence>
<dbReference type="SMART" id="SM01043">
    <property type="entry name" value="BTAD"/>
    <property type="match status" value="1"/>
</dbReference>
<dbReference type="InterPro" id="IPR051677">
    <property type="entry name" value="AfsR-DnrI-RedD_regulator"/>
</dbReference>